<evidence type="ECO:0000256" key="4">
    <source>
        <dbReference type="ARBA" id="ARBA00022777"/>
    </source>
</evidence>
<dbReference type="GO" id="GO:0005524">
    <property type="term" value="F:ATP binding"/>
    <property type="evidence" value="ECO:0007669"/>
    <property type="project" value="UniProtKB-KW"/>
</dbReference>
<organism evidence="8 9">
    <name type="scientific">Sparus aurata</name>
    <name type="common">Gilthead sea bream</name>
    <dbReference type="NCBI Taxonomy" id="8175"/>
    <lineage>
        <taxon>Eukaryota</taxon>
        <taxon>Metazoa</taxon>
        <taxon>Chordata</taxon>
        <taxon>Craniata</taxon>
        <taxon>Vertebrata</taxon>
        <taxon>Euteleostomi</taxon>
        <taxon>Actinopterygii</taxon>
        <taxon>Neopterygii</taxon>
        <taxon>Teleostei</taxon>
        <taxon>Neoteleostei</taxon>
        <taxon>Acanthomorphata</taxon>
        <taxon>Eupercaria</taxon>
        <taxon>Spariformes</taxon>
        <taxon>Sparidae</taxon>
        <taxon>Sparus</taxon>
    </lineage>
</organism>
<dbReference type="GO" id="GO:0005737">
    <property type="term" value="C:cytoplasm"/>
    <property type="evidence" value="ECO:0007669"/>
    <property type="project" value="TreeGrafter"/>
</dbReference>
<dbReference type="GO" id="GO:0016605">
    <property type="term" value="C:PML body"/>
    <property type="evidence" value="ECO:0007669"/>
    <property type="project" value="TreeGrafter"/>
</dbReference>
<dbReference type="AlphaFoldDB" id="A0A671Y001"/>
<evidence type="ECO:0000313" key="9">
    <source>
        <dbReference type="Proteomes" id="UP000472265"/>
    </source>
</evidence>
<dbReference type="Ensembl" id="ENSSAUT00010059670.1">
    <property type="protein sequence ID" value="ENSSAUP00010056814.1"/>
    <property type="gene ID" value="ENSSAUG00010023269.1"/>
</dbReference>
<dbReference type="GO" id="GO:0007224">
    <property type="term" value="P:smoothened signaling pathway"/>
    <property type="evidence" value="ECO:0007669"/>
    <property type="project" value="TreeGrafter"/>
</dbReference>
<dbReference type="Pfam" id="PF00069">
    <property type="entry name" value="Pkinase"/>
    <property type="match status" value="1"/>
</dbReference>
<gene>
    <name evidence="8" type="primary">LOC115589161</name>
</gene>
<keyword evidence="3" id="KW-0547">Nucleotide-binding</keyword>
<dbReference type="PANTHER" id="PTHR24058">
    <property type="entry name" value="DUAL SPECIFICITY PROTEIN KINASE"/>
    <property type="match status" value="1"/>
</dbReference>
<reference evidence="8" key="2">
    <citation type="submission" date="2025-08" db="UniProtKB">
        <authorList>
            <consortium name="Ensembl"/>
        </authorList>
    </citation>
    <scope>IDENTIFICATION</scope>
</reference>
<keyword evidence="2" id="KW-0808">Transferase</keyword>
<evidence type="ECO:0000256" key="3">
    <source>
        <dbReference type="ARBA" id="ARBA00022741"/>
    </source>
</evidence>
<evidence type="ECO:0000256" key="6">
    <source>
        <dbReference type="SAM" id="Phobius"/>
    </source>
</evidence>
<evidence type="ECO:0000259" key="7">
    <source>
        <dbReference type="PROSITE" id="PS50011"/>
    </source>
</evidence>
<reference evidence="8" key="3">
    <citation type="submission" date="2025-09" db="UniProtKB">
        <authorList>
            <consortium name="Ensembl"/>
        </authorList>
    </citation>
    <scope>IDENTIFICATION</scope>
</reference>
<evidence type="ECO:0000256" key="5">
    <source>
        <dbReference type="ARBA" id="ARBA00022840"/>
    </source>
</evidence>
<dbReference type="InterPro" id="IPR008271">
    <property type="entry name" value="Ser/Thr_kinase_AS"/>
</dbReference>
<dbReference type="PROSITE" id="PS50011">
    <property type="entry name" value="PROTEIN_KINASE_DOM"/>
    <property type="match status" value="1"/>
</dbReference>
<keyword evidence="9" id="KW-1185">Reference proteome</keyword>
<dbReference type="InterPro" id="IPR000719">
    <property type="entry name" value="Prot_kinase_dom"/>
</dbReference>
<dbReference type="GO" id="GO:0003713">
    <property type="term" value="F:transcription coactivator activity"/>
    <property type="evidence" value="ECO:0007669"/>
    <property type="project" value="TreeGrafter"/>
</dbReference>
<dbReference type="Proteomes" id="UP000472265">
    <property type="component" value="Chromosome 10"/>
</dbReference>
<evidence type="ECO:0000256" key="2">
    <source>
        <dbReference type="ARBA" id="ARBA00022679"/>
    </source>
</evidence>
<keyword evidence="4" id="KW-0418">Kinase</keyword>
<keyword evidence="6" id="KW-0472">Membrane</keyword>
<dbReference type="GeneTree" id="ENSGT00940000164472"/>
<evidence type="ECO:0000256" key="1">
    <source>
        <dbReference type="ARBA" id="ARBA00022527"/>
    </source>
</evidence>
<dbReference type="GO" id="GO:0003714">
    <property type="term" value="F:transcription corepressor activity"/>
    <property type="evidence" value="ECO:0007669"/>
    <property type="project" value="TreeGrafter"/>
</dbReference>
<dbReference type="InterPro" id="IPR050494">
    <property type="entry name" value="Ser_Thr_dual-spec_kinase"/>
</dbReference>
<dbReference type="GO" id="GO:0046332">
    <property type="term" value="F:SMAD binding"/>
    <property type="evidence" value="ECO:0007669"/>
    <property type="project" value="TreeGrafter"/>
</dbReference>
<protein>
    <recommendedName>
        <fullName evidence="7">Protein kinase domain-containing protein</fullName>
    </recommendedName>
</protein>
<dbReference type="InterPro" id="IPR011009">
    <property type="entry name" value="Kinase-like_dom_sf"/>
</dbReference>
<dbReference type="Gene3D" id="1.10.510.10">
    <property type="entry name" value="Transferase(Phosphotransferase) domain 1"/>
    <property type="match status" value="2"/>
</dbReference>
<dbReference type="PANTHER" id="PTHR24058:SF53">
    <property type="entry name" value="HOMEODOMAIN-INTERACTING PROTEIN KINASE 2"/>
    <property type="match status" value="1"/>
</dbReference>
<keyword evidence="6" id="KW-0812">Transmembrane</keyword>
<sequence>MAMQARSYRAPEVMLGLPLSEAVDMWGVGCVAAFLYFGMKLFPGNCEYHWMKIMVQLLGQPEDHLLSTGIHSLQYFSTRSSTGYNADIGSEPATLGERDNFIKTQRDPSPARLWEEDAFTESFSGRNEAIERDAFIKTQRDPSPASLWEEAEITGPHNTNNSEEDIIEPSRTFQIQKNDVLVSNSTSYLVMDFIAEGCFGKVAKCLDLTTNKSVAVKIHTGNDEFVIQCEIEMLEAIRTLDPEKNNITRFLESFRFNNLSCLAFEMLDRSLFDLMIEGNMMPMRLNEIRPVIHQLLVAFDALKGINMVHTDLKPDNIMLVNQKDQPYRVKLIDFGLARPVRELVIGDIVQATGYRAPEVMLGLRLSEAIDMWGVGCVMAFLCFGRFLYLEQCEYEMMKFMVQVQGLPEDHMLRAGIYSLQYFSKVEGSSSPGWRLNSPEEYKEATGLQPQLSCNFFDILLKSCLHLDPSKRLTPKQALKHPFITMTHLVNDKDTNSYAHEAHQRLW</sequence>
<proteinExistence type="predicted"/>
<feature type="transmembrane region" description="Helical" evidence="6">
    <location>
        <begin position="369"/>
        <end position="388"/>
    </location>
</feature>
<dbReference type="SUPFAM" id="SSF56112">
    <property type="entry name" value="Protein kinase-like (PK-like)"/>
    <property type="match status" value="2"/>
</dbReference>
<dbReference type="PROSITE" id="PS00108">
    <property type="entry name" value="PROTEIN_KINASE_ST"/>
    <property type="match status" value="1"/>
</dbReference>
<dbReference type="GO" id="GO:0004713">
    <property type="term" value="F:protein tyrosine kinase activity"/>
    <property type="evidence" value="ECO:0007669"/>
    <property type="project" value="TreeGrafter"/>
</dbReference>
<keyword evidence="5" id="KW-0067">ATP-binding</keyword>
<dbReference type="GO" id="GO:0042771">
    <property type="term" value="P:intrinsic apoptotic signaling pathway in response to DNA damage by p53 class mediator"/>
    <property type="evidence" value="ECO:0007669"/>
    <property type="project" value="TreeGrafter"/>
</dbReference>
<dbReference type="GO" id="GO:0004674">
    <property type="term" value="F:protein serine/threonine kinase activity"/>
    <property type="evidence" value="ECO:0007669"/>
    <property type="project" value="UniProtKB-KW"/>
</dbReference>
<dbReference type="SMART" id="SM00220">
    <property type="entry name" value="S_TKc"/>
    <property type="match status" value="1"/>
</dbReference>
<dbReference type="Gene3D" id="3.30.200.20">
    <property type="entry name" value="Phosphorylase Kinase, domain 1"/>
    <property type="match status" value="1"/>
</dbReference>
<keyword evidence="6" id="KW-1133">Transmembrane helix</keyword>
<keyword evidence="1" id="KW-0723">Serine/threonine-protein kinase</keyword>
<reference evidence="8" key="1">
    <citation type="submission" date="2021-04" db="EMBL/GenBank/DDBJ databases">
        <authorList>
            <consortium name="Wellcome Sanger Institute Data Sharing"/>
        </authorList>
    </citation>
    <scope>NUCLEOTIDE SEQUENCE [LARGE SCALE GENOMIC DNA]</scope>
</reference>
<evidence type="ECO:0000313" key="8">
    <source>
        <dbReference type="Ensembl" id="ENSSAUP00010056814.1"/>
    </source>
</evidence>
<dbReference type="GO" id="GO:0045944">
    <property type="term" value="P:positive regulation of transcription by RNA polymerase II"/>
    <property type="evidence" value="ECO:0007669"/>
    <property type="project" value="TreeGrafter"/>
</dbReference>
<name>A0A671Y001_SPAAU</name>
<dbReference type="InParanoid" id="A0A671Y001"/>
<feature type="domain" description="Protein kinase" evidence="7">
    <location>
        <begin position="188"/>
        <end position="483"/>
    </location>
</feature>
<accession>A0A671Y001</accession>